<reference evidence="3" key="1">
    <citation type="submission" date="2024-10" db="EMBL/GenBank/DDBJ databases">
        <authorList>
            <person name="Ryan C."/>
        </authorList>
    </citation>
    <scope>NUCLEOTIDE SEQUENCE [LARGE SCALE GENOMIC DNA]</scope>
</reference>
<organism evidence="3 4">
    <name type="scientific">Urochloa decumbens</name>
    <dbReference type="NCBI Taxonomy" id="240449"/>
    <lineage>
        <taxon>Eukaryota</taxon>
        <taxon>Viridiplantae</taxon>
        <taxon>Streptophyta</taxon>
        <taxon>Embryophyta</taxon>
        <taxon>Tracheophyta</taxon>
        <taxon>Spermatophyta</taxon>
        <taxon>Magnoliopsida</taxon>
        <taxon>Liliopsida</taxon>
        <taxon>Poales</taxon>
        <taxon>Poaceae</taxon>
        <taxon>PACMAD clade</taxon>
        <taxon>Panicoideae</taxon>
        <taxon>Panicodae</taxon>
        <taxon>Paniceae</taxon>
        <taxon>Melinidinae</taxon>
        <taxon>Urochloa</taxon>
    </lineage>
</organism>
<keyword evidence="1" id="KW-0812">Transmembrane</keyword>
<dbReference type="InterPro" id="IPR025315">
    <property type="entry name" value="DUF4220"/>
</dbReference>
<keyword evidence="1" id="KW-0472">Membrane</keyword>
<feature type="transmembrane region" description="Helical" evidence="1">
    <location>
        <begin position="329"/>
        <end position="349"/>
    </location>
</feature>
<protein>
    <recommendedName>
        <fullName evidence="2">DUF4220 domain-containing protein</fullName>
    </recommendedName>
</protein>
<dbReference type="AlphaFoldDB" id="A0ABC9ASA1"/>
<gene>
    <name evidence="3" type="ORF">URODEC1_LOCUS57077</name>
</gene>
<evidence type="ECO:0000313" key="3">
    <source>
        <dbReference type="EMBL" id="CAL4983504.1"/>
    </source>
</evidence>
<dbReference type="EMBL" id="OZ075132">
    <property type="protein sequence ID" value="CAL4983504.1"/>
    <property type="molecule type" value="Genomic_DNA"/>
</dbReference>
<evidence type="ECO:0000259" key="2">
    <source>
        <dbReference type="Pfam" id="PF13968"/>
    </source>
</evidence>
<feature type="transmembrane region" description="Helical" evidence="1">
    <location>
        <begin position="306"/>
        <end position="323"/>
    </location>
</feature>
<feature type="transmembrane region" description="Helical" evidence="1">
    <location>
        <begin position="43"/>
        <end position="63"/>
    </location>
</feature>
<dbReference type="Pfam" id="PF13968">
    <property type="entry name" value="DUF4220"/>
    <property type="match status" value="1"/>
</dbReference>
<feature type="transmembrane region" description="Helical" evidence="1">
    <location>
        <begin position="12"/>
        <end position="31"/>
    </location>
</feature>
<feature type="transmembrane region" description="Helical" evidence="1">
    <location>
        <begin position="138"/>
        <end position="159"/>
    </location>
</feature>
<accession>A0ABC9ASA1</accession>
<feature type="transmembrane region" description="Helical" evidence="1">
    <location>
        <begin position="369"/>
        <end position="395"/>
    </location>
</feature>
<name>A0ABC9ASA1_9POAL</name>
<dbReference type="InterPro" id="IPR007658">
    <property type="entry name" value="DUF594"/>
</dbReference>
<evidence type="ECO:0000256" key="1">
    <source>
        <dbReference type="SAM" id="Phobius"/>
    </source>
</evidence>
<proteinExistence type="predicted"/>
<keyword evidence="1" id="KW-1133">Transmembrane helix</keyword>
<keyword evidence="4" id="KW-1185">Reference proteome</keyword>
<dbReference type="PANTHER" id="PTHR31325">
    <property type="entry name" value="OS01G0798800 PROTEIN-RELATED"/>
    <property type="match status" value="1"/>
</dbReference>
<dbReference type="Pfam" id="PF04578">
    <property type="entry name" value="DUF594"/>
    <property type="match status" value="1"/>
</dbReference>
<evidence type="ECO:0000313" key="4">
    <source>
        <dbReference type="Proteomes" id="UP001497457"/>
    </source>
</evidence>
<feature type="transmembrane region" description="Helical" evidence="1">
    <location>
        <begin position="113"/>
        <end position="132"/>
    </location>
</feature>
<sequence>MDISSALDWWDEWKLCVLVLGSTIIQLFLFVYGAARRAPTPPWFRLCIWLAYLAGDSLAIYALATLFNRHGREAPARSTLEVLWAPVLLIHLAGQEQITAYSVQDNELWRRHVVTLVSQVAVALFVFCKSWSGERRLLVAAILMFAIGIYKFSIKPWALKRASFRELVRSPVSVARRKKLIGFSGRWADCWRDWTETIKWPSMVSALPLLGSYSLSGELSESVWDLIEAWTEGREEQVEEEGREEELKLQEYVEKAKDITGGQSAEDSLPLFLGEAEAFAADLIIPYSRRLSMLQFMLHITDKMGAALWVGLLEVYACLYTRVKVTLTHVGIFLRLLTFSLAVAAIVLFARSHKPHQDGSAADIKVTYILFCCVALLELLSFANMCIFLTPAVIWPASFKHTNMVAQQSLMSCAARRRKPTRLLRLAALVGCDDYFNKHWYITHTPSLEPIRDAVHAHALKGWLEYIHDAATYRSFNDMRGEWAVGKRSSKHPLDPATRNHCLVLLNSFKASFDESVLLWHIATEICFHHTSHRCGALVSLIPDGNADAAAQSSSKRMMNAHVISCYMMSLLSVRPEMLMLGTRQHLFSVALDDIEYIALRGEVNKNHDLGCGILRSVLHVPWVYGDCVGPLIPKACKLAMPLLQLLQLQEADTWEMLEGVWVEMLCYAAGRCRGYLHAERLGEGCSELLTQIWLLLCYLGMETLADRLQRRLPEGN</sequence>
<dbReference type="Proteomes" id="UP001497457">
    <property type="component" value="Chromosome 22rd"/>
</dbReference>
<feature type="domain" description="DUF4220" evidence="2">
    <location>
        <begin position="49"/>
        <end position="387"/>
    </location>
</feature>